<feature type="compositionally biased region" description="Low complexity" evidence="1">
    <location>
        <begin position="426"/>
        <end position="453"/>
    </location>
</feature>
<dbReference type="Proteomes" id="UP001346869">
    <property type="component" value="Unassembled WGS sequence"/>
</dbReference>
<feature type="compositionally biased region" description="Polar residues" evidence="1">
    <location>
        <begin position="572"/>
        <end position="584"/>
    </location>
</feature>
<reference evidence="2 3" key="1">
    <citation type="journal article" date="2023" name="Genes (Basel)">
        <title>Chromosome-Level Genome Assembly and Circadian Gene Repertoire of the Patagonia Blennie Eleginops maclovinus-The Closest Ancestral Proxy of Antarctic Cryonotothenioids.</title>
        <authorList>
            <person name="Cheng C.C."/>
            <person name="Rivera-Colon A.G."/>
            <person name="Minhas B.F."/>
            <person name="Wilson L."/>
            <person name="Rayamajhi N."/>
            <person name="Vargas-Chacoff L."/>
            <person name="Catchen J.M."/>
        </authorList>
    </citation>
    <scope>NUCLEOTIDE SEQUENCE [LARGE SCALE GENOMIC DNA]</scope>
    <source>
        <strain evidence="2">JMC-PN-2008</strain>
    </source>
</reference>
<evidence type="ECO:0008006" key="4">
    <source>
        <dbReference type="Google" id="ProtNLM"/>
    </source>
</evidence>
<protein>
    <recommendedName>
        <fullName evidence="4">HERV-H LTR-associating protein 1</fullName>
    </recommendedName>
</protein>
<dbReference type="PANTHER" id="PTHR15299">
    <property type="entry name" value="HERV-H LTR-ASSOCIATING PROTEIN 1"/>
    <property type="match status" value="1"/>
</dbReference>
<name>A0AAN7XGT9_ELEMC</name>
<organism evidence="2 3">
    <name type="scientific">Eleginops maclovinus</name>
    <name type="common">Patagonian blennie</name>
    <name type="synonym">Eleginus maclovinus</name>
    <dbReference type="NCBI Taxonomy" id="56733"/>
    <lineage>
        <taxon>Eukaryota</taxon>
        <taxon>Metazoa</taxon>
        <taxon>Chordata</taxon>
        <taxon>Craniata</taxon>
        <taxon>Vertebrata</taxon>
        <taxon>Euteleostomi</taxon>
        <taxon>Actinopterygii</taxon>
        <taxon>Neopterygii</taxon>
        <taxon>Teleostei</taxon>
        <taxon>Neoteleostei</taxon>
        <taxon>Acanthomorphata</taxon>
        <taxon>Eupercaria</taxon>
        <taxon>Perciformes</taxon>
        <taxon>Notothenioidei</taxon>
        <taxon>Eleginopidae</taxon>
        <taxon>Eleginops</taxon>
    </lineage>
</organism>
<evidence type="ECO:0000256" key="1">
    <source>
        <dbReference type="SAM" id="MobiDB-lite"/>
    </source>
</evidence>
<feature type="region of interest" description="Disordered" evidence="1">
    <location>
        <begin position="564"/>
        <end position="591"/>
    </location>
</feature>
<keyword evidence="3" id="KW-1185">Reference proteome</keyword>
<reference evidence="2 3" key="2">
    <citation type="journal article" date="2023" name="Mol. Biol. Evol.">
        <title>Genomics of Secondarily Temperate Adaptation in the Only Non-Antarctic Icefish.</title>
        <authorList>
            <person name="Rivera-Colon A.G."/>
            <person name="Rayamajhi N."/>
            <person name="Minhas B.F."/>
            <person name="Madrigal G."/>
            <person name="Bilyk K.T."/>
            <person name="Yoon V."/>
            <person name="Hune M."/>
            <person name="Gregory S."/>
            <person name="Cheng C.H.C."/>
            <person name="Catchen J.M."/>
        </authorList>
    </citation>
    <scope>NUCLEOTIDE SEQUENCE [LARGE SCALE GENOMIC DNA]</scope>
    <source>
        <strain evidence="2">JMC-PN-2008</strain>
    </source>
</reference>
<dbReference type="PANTHER" id="PTHR15299:SF3">
    <property type="entry name" value="HERV-H LTR-ASSOCIATING PROTEIN 1"/>
    <property type="match status" value="1"/>
</dbReference>
<dbReference type="AlphaFoldDB" id="A0AAN7XGT9"/>
<proteinExistence type="predicted"/>
<feature type="region of interest" description="Disordered" evidence="1">
    <location>
        <begin position="353"/>
        <end position="388"/>
    </location>
</feature>
<gene>
    <name evidence="2" type="ORF">PBY51_021926</name>
</gene>
<feature type="compositionally biased region" description="Polar residues" evidence="1">
    <location>
        <begin position="483"/>
        <end position="498"/>
    </location>
</feature>
<dbReference type="InterPro" id="IPR037643">
    <property type="entry name" value="HHLA1"/>
</dbReference>
<evidence type="ECO:0000313" key="3">
    <source>
        <dbReference type="Proteomes" id="UP001346869"/>
    </source>
</evidence>
<accession>A0AAN7XGT9</accession>
<feature type="region of interest" description="Disordered" evidence="1">
    <location>
        <begin position="426"/>
        <end position="498"/>
    </location>
</feature>
<dbReference type="EMBL" id="JAUZQC010000014">
    <property type="protein sequence ID" value="KAK5860451.1"/>
    <property type="molecule type" value="Genomic_DNA"/>
</dbReference>
<feature type="compositionally biased region" description="Low complexity" evidence="1">
    <location>
        <begin position="294"/>
        <end position="328"/>
    </location>
</feature>
<evidence type="ECO:0000313" key="2">
    <source>
        <dbReference type="EMBL" id="KAK5860451.1"/>
    </source>
</evidence>
<comment type="caution">
    <text evidence="2">The sequence shown here is derived from an EMBL/GenBank/DDBJ whole genome shotgun (WGS) entry which is preliminary data.</text>
</comment>
<sequence length="687" mass="75482">MAALQRLHRASQHPRLCFLLCVSTVSLLFLFSQAFRDRQQEERRRRDVLNSTEIPAEHIDPAAIDLTPLVNTLINTSQSGSRQLFSLLSVTSYSSLALHKLTLLVYNISSIKTLESNKFRRRFCYCVTNETNDLTDFTAILLDVMGNSTSYLHELFKSASILSVSQRNNSECIYICVMAGKMGREVPDLWEVGSVTPLFNQTIVEGPHRIGNFSTFKLPVEWHQLPTNLSHISPSGMSSMLTSRVLSTAHVSPTTPDEKGATTAQISTAQLLATHRHPATSVPQGLTTPDRPETTTTGTTQRWTTQKATTQAVTTARRTTAAEETTALQPTTSLQVTTAAAPTTVISQSTRVSAPSTTVSAPSTTVSAPSTTVSAPSTTVSAPSTTVSAPSTTVSALTQYLLHQPEYLLHQPQYLLHQQCGTINHSKSSINHSKSSINHSKSSINHSKSSINHGIGSINHGKGSINHSKSSINHGIGSINHGKGSNNHSKSSINFHSNANNHRRHTINHSRSANNSCKSSIDHSKSSIYQGDSFINHSNNPINHKFNPTGHSITQTHNPFPTAPTVPGKTSVPLSKKTTTPSKSVETEKAGCPWRRPDLTEVSSSGSTTTVSAHKLQPCVLELCQFFSQCLCRPFNKTRDKTRMKRYCDDSHLWYEQHTSEVCRRVRRVSFSRNLKQRCLTKMCNKL</sequence>
<feature type="region of interest" description="Disordered" evidence="1">
    <location>
        <begin position="275"/>
        <end position="328"/>
    </location>
</feature>